<protein>
    <submittedName>
        <fullName evidence="1">Uncharacterized protein</fullName>
    </submittedName>
</protein>
<evidence type="ECO:0000313" key="1">
    <source>
        <dbReference type="EMBL" id="MBA6058880.1"/>
    </source>
</evidence>
<evidence type="ECO:0000313" key="4">
    <source>
        <dbReference type="Proteomes" id="UP000556620"/>
    </source>
</evidence>
<sequence>MTFNGRLLKLGTNDEMPTMDFVPTKTGKLAIEPANDNFLSLPSAGNETCNGPAP</sequence>
<dbReference type="Proteomes" id="UP000545074">
    <property type="component" value="Unassembled WGS sequence"/>
</dbReference>
<dbReference type="Proteomes" id="UP000556620">
    <property type="component" value="Unassembled WGS sequence"/>
</dbReference>
<comment type="caution">
    <text evidence="1">The sequence shown here is derived from an EMBL/GenBank/DDBJ whole genome shotgun (WGS) entry which is preliminary data.</text>
</comment>
<dbReference type="GeneID" id="83679389"/>
<reference evidence="3 4" key="1">
    <citation type="submission" date="2020-07" db="EMBL/GenBank/DDBJ databases">
        <title>Diversity of carbapenemase encoding genes among Pseudomonas putida group clinical isolates in a tertiary Brazilian hospital.</title>
        <authorList>
            <person name="Alberto-Lei F."/>
            <person name="Nodari C.S."/>
            <person name="Streling A.P."/>
            <person name="Paulino J.T."/>
            <person name="Bessa-Neto F.O."/>
            <person name="Cayo R."/>
            <person name="Gales A.C."/>
        </authorList>
    </citation>
    <scope>NUCLEOTIDE SEQUENCE [LARGE SCALE GENOMIC DNA]</scope>
    <source>
        <strain evidence="2 3">12815</strain>
        <strain evidence="1 4">14535</strain>
    </source>
</reference>
<gene>
    <name evidence="1" type="ORF">H4C44_06820</name>
    <name evidence="2" type="ORF">H4C80_05940</name>
</gene>
<accession>A0A7W2PS60</accession>
<name>A0A7W2PS60_9PSED</name>
<dbReference type="EMBL" id="JACGCX010000002">
    <property type="protein sequence ID" value="MBA6096685.1"/>
    <property type="molecule type" value="Genomic_DNA"/>
</dbReference>
<dbReference type="EMBL" id="JACGCU010000008">
    <property type="protein sequence ID" value="MBA6058880.1"/>
    <property type="molecule type" value="Genomic_DNA"/>
</dbReference>
<evidence type="ECO:0000313" key="3">
    <source>
        <dbReference type="Proteomes" id="UP000545074"/>
    </source>
</evidence>
<dbReference type="RefSeq" id="WP_155500257.1">
    <property type="nucleotide sequence ID" value="NZ_JACGCU010000008.1"/>
</dbReference>
<organism evidence="1 4">
    <name type="scientific">Pseudomonas juntendi</name>
    <dbReference type="NCBI Taxonomy" id="2666183"/>
    <lineage>
        <taxon>Bacteria</taxon>
        <taxon>Pseudomonadati</taxon>
        <taxon>Pseudomonadota</taxon>
        <taxon>Gammaproteobacteria</taxon>
        <taxon>Pseudomonadales</taxon>
        <taxon>Pseudomonadaceae</taxon>
        <taxon>Pseudomonas</taxon>
    </lineage>
</organism>
<proteinExistence type="predicted"/>
<evidence type="ECO:0000313" key="2">
    <source>
        <dbReference type="EMBL" id="MBA6096685.1"/>
    </source>
</evidence>
<dbReference type="AlphaFoldDB" id="A0A7W2PS60"/>